<organism evidence="1 2">
    <name type="scientific">Fictibacillus iocasae</name>
    <dbReference type="NCBI Taxonomy" id="2715437"/>
    <lineage>
        <taxon>Bacteria</taxon>
        <taxon>Bacillati</taxon>
        <taxon>Bacillota</taxon>
        <taxon>Bacilli</taxon>
        <taxon>Bacillales</taxon>
        <taxon>Fictibacillaceae</taxon>
        <taxon>Fictibacillus</taxon>
    </lineage>
</organism>
<evidence type="ECO:0000313" key="2">
    <source>
        <dbReference type="Proteomes" id="UP001596549"/>
    </source>
</evidence>
<gene>
    <name evidence="1" type="ORF">ACFQPF_06720</name>
</gene>
<proteinExistence type="predicted"/>
<name>A0ABW2NPZ5_9BACL</name>
<dbReference type="EMBL" id="JBHTCP010000013">
    <property type="protein sequence ID" value="MFC7371362.1"/>
    <property type="molecule type" value="Genomic_DNA"/>
</dbReference>
<dbReference type="Proteomes" id="UP001596549">
    <property type="component" value="Unassembled WGS sequence"/>
</dbReference>
<evidence type="ECO:0000313" key="1">
    <source>
        <dbReference type="EMBL" id="MFC7371362.1"/>
    </source>
</evidence>
<reference evidence="2" key="1">
    <citation type="journal article" date="2019" name="Int. J. Syst. Evol. Microbiol.">
        <title>The Global Catalogue of Microorganisms (GCM) 10K type strain sequencing project: providing services to taxonomists for standard genome sequencing and annotation.</title>
        <authorList>
            <consortium name="The Broad Institute Genomics Platform"/>
            <consortium name="The Broad Institute Genome Sequencing Center for Infectious Disease"/>
            <person name="Wu L."/>
            <person name="Ma J."/>
        </authorList>
    </citation>
    <scope>NUCLEOTIDE SEQUENCE [LARGE SCALE GENOMIC DNA]</scope>
    <source>
        <strain evidence="2">NBRC 106396</strain>
    </source>
</reference>
<accession>A0ABW2NPZ5</accession>
<sequence>MVMVLESGKELFHFLCEKFCELKLIASGKNAVESAAIELPKELIEKLGLPQAKIQLGTIQYKGGKKKILDGEVEAVVMRLYLAPLKALGIDAVIQSKITHRTDLIQNGEQPYYEYHYTSPVSEVNEQIYQLFLTIRHELWSSLGTDYINMKETAVPEWVGELPRYSHKKYETV</sequence>
<dbReference type="RefSeq" id="WP_379747862.1">
    <property type="nucleotide sequence ID" value="NZ_JBHTCP010000013.1"/>
</dbReference>
<protein>
    <submittedName>
        <fullName evidence="1">Uncharacterized protein</fullName>
    </submittedName>
</protein>
<keyword evidence="2" id="KW-1185">Reference proteome</keyword>
<comment type="caution">
    <text evidence="1">The sequence shown here is derived from an EMBL/GenBank/DDBJ whole genome shotgun (WGS) entry which is preliminary data.</text>
</comment>